<dbReference type="Proteomes" id="UP001165041">
    <property type="component" value="Unassembled WGS sequence"/>
</dbReference>
<organism evidence="2 3">
    <name type="scientific">Kitasatospora phosalacinea</name>
    <dbReference type="NCBI Taxonomy" id="2065"/>
    <lineage>
        <taxon>Bacteria</taxon>
        <taxon>Bacillati</taxon>
        <taxon>Actinomycetota</taxon>
        <taxon>Actinomycetes</taxon>
        <taxon>Kitasatosporales</taxon>
        <taxon>Streptomycetaceae</taxon>
        <taxon>Kitasatospora</taxon>
    </lineage>
</organism>
<protein>
    <submittedName>
        <fullName evidence="2">Uncharacterized protein</fullName>
    </submittedName>
</protein>
<evidence type="ECO:0000313" key="2">
    <source>
        <dbReference type="EMBL" id="GLW71829.1"/>
    </source>
</evidence>
<gene>
    <name evidence="2" type="ORF">Kpho02_41280</name>
</gene>
<name>A0A9W6QB32_9ACTN</name>
<feature type="region of interest" description="Disordered" evidence="1">
    <location>
        <begin position="1"/>
        <end position="22"/>
    </location>
</feature>
<evidence type="ECO:0000256" key="1">
    <source>
        <dbReference type="SAM" id="MobiDB-lite"/>
    </source>
</evidence>
<accession>A0A9W6QB32</accession>
<dbReference type="EMBL" id="BSSA01000014">
    <property type="protein sequence ID" value="GLW71829.1"/>
    <property type="molecule type" value="Genomic_DNA"/>
</dbReference>
<evidence type="ECO:0000313" key="3">
    <source>
        <dbReference type="Proteomes" id="UP001165041"/>
    </source>
</evidence>
<reference evidence="2" key="1">
    <citation type="submission" date="2023-02" db="EMBL/GenBank/DDBJ databases">
        <title>Kitasatospora phosalacinea NBRC 14627.</title>
        <authorList>
            <person name="Ichikawa N."/>
            <person name="Sato H."/>
            <person name="Tonouchi N."/>
        </authorList>
    </citation>
    <scope>NUCLEOTIDE SEQUENCE</scope>
    <source>
        <strain evidence="2">NBRC 14627</strain>
    </source>
</reference>
<feature type="compositionally biased region" description="Polar residues" evidence="1">
    <location>
        <begin position="1"/>
        <end position="10"/>
    </location>
</feature>
<comment type="caution">
    <text evidence="2">The sequence shown here is derived from an EMBL/GenBank/DDBJ whole genome shotgun (WGS) entry which is preliminary data.</text>
</comment>
<sequence length="92" mass="9065">MATAYGTSAESKSRSRRLPSTIATTSSTLAAAATSEARTAVARVAEATTCAASSSAGLSPIGLPCGGGAVPVTRTLLSARRATRPDVLSAGR</sequence>
<dbReference type="AlphaFoldDB" id="A0A9W6QB32"/>
<proteinExistence type="predicted"/>